<dbReference type="Proteomes" id="UP000504627">
    <property type="component" value="Unplaced"/>
</dbReference>
<keyword evidence="4" id="KW-1185">Reference proteome</keyword>
<evidence type="ECO:0000256" key="1">
    <source>
        <dbReference type="SAM" id="MobiDB-lite"/>
    </source>
</evidence>
<feature type="compositionally biased region" description="Acidic residues" evidence="1">
    <location>
        <begin position="89"/>
        <end position="98"/>
    </location>
</feature>
<dbReference type="InterPro" id="IPR026700">
    <property type="entry name" value="CCDC142"/>
</dbReference>
<dbReference type="InterPro" id="IPR055350">
    <property type="entry name" value="CCDC142_C"/>
</dbReference>
<evidence type="ECO:0000313" key="4">
    <source>
        <dbReference type="Proteomes" id="UP000504627"/>
    </source>
</evidence>
<dbReference type="RefSeq" id="XP_039244179.1">
    <property type="nucleotide sequence ID" value="XM_039388245.1"/>
</dbReference>
<accession>A0A7R5L3P1</accession>
<name>A0A7R5L3P1_9PASS</name>
<reference evidence="5" key="1">
    <citation type="submission" date="2025-08" db="UniProtKB">
        <authorList>
            <consortium name="RefSeq"/>
        </authorList>
    </citation>
    <scope>IDENTIFICATION</scope>
    <source>
        <tissue evidence="5">Muscle</tissue>
    </source>
</reference>
<feature type="region of interest" description="Disordered" evidence="1">
    <location>
        <begin position="78"/>
        <end position="100"/>
    </location>
</feature>
<dbReference type="CTD" id="84865"/>
<dbReference type="AlphaFoldDB" id="A0A7R5L3P1"/>
<sequence length="899" mass="94795">MEAGGAERRGGELCLQVGDAGLGGLILLLLTARPAPGDGAARGELLEPGGLRGPLARSLQRAEAMLRSCVTPGLWRLLPPRPRRRGDGDSDDEDEDEAASVVTPLEQSFAGLRRCLRVWEDPRTETFQGHVRPRPGSAGDFSEDAVRQRVAARGAALHALLRHRHLLRLARDFARRLKASSDFLRRLLALPAPGGHGGRAGPALRELCLELRAHAGHWAALRRRLRGDAWLRALPRHRREAVAHMRRALLLPALMAARLAWRHAEGCLRELGRPGTPAPAPESLAELFQGLEIYNRVVQGLAEELGPEAGPGGLPAPFTVDGVLRVLAAERGRAVAERLQPLLQPQGGDIRDGHVCWEDVAAPWPRGHDAAGTAAATAAEGSGADMLPGLAAELQELCLEDEELTGRVLGALVASADSLWQPVLSESPEPAGPRPGSAGGWKSVRWLDAARGPAAAALGARYRPLLWGAAGAALGHGLGTPPATPSATVTAAQELSRALAVARVPPECQEELGVLCLRLMCRSILCSWDVDFTCALGSGLSDKCLGVPGGPPGPGCSRTAQQLRRLFPALALALRCLRPLPAHPHASPGGPCLRLQVLSRCLAAAAAAHAWLTGRAGRYLAAWALPQFLLLTQGDLQVLKAETEQLALQVSGTFPEPGDTDGDTLPKPLPLSPWELQLCRQIHGVANNIQLFSGDVLQMFSTSCKRLSAEIFDQTMPLGRHWRLGPRAELPSTPSAYAAAAVQAVLGQVLQGAQALPRDAQAPTLARVTTAFLEAWMDHILTHRIKFRLGRRRPPPGSTPGPAARSRPPGGGGPAAGAAPAGRGWRCAGRCAGQCPRRRCRAAAPGQPPAVAVPAAAPRPPLESAGAALRGQQPRGLTCNKPTPPVPATSARGARGMGV</sequence>
<evidence type="ECO:0000313" key="5">
    <source>
        <dbReference type="RefSeq" id="XP_039244179.1"/>
    </source>
</evidence>
<dbReference type="Pfam" id="PF25081">
    <property type="entry name" value="CC142_N"/>
    <property type="match status" value="1"/>
</dbReference>
<evidence type="ECO:0000259" key="3">
    <source>
        <dbReference type="Pfam" id="PF25081"/>
    </source>
</evidence>
<dbReference type="PANTHER" id="PTHR21436">
    <property type="entry name" value="COILED-COIL DOMAIN-CONTAINING PROTEIN 142"/>
    <property type="match status" value="1"/>
</dbReference>
<feature type="domain" description="CC142 N-terminal" evidence="3">
    <location>
        <begin position="155"/>
        <end position="344"/>
    </location>
</feature>
<protein>
    <submittedName>
        <fullName evidence="5">Coiled-coil domain-containing protein 142 isoform X2</fullName>
    </submittedName>
</protein>
<proteinExistence type="predicted"/>
<feature type="region of interest" description="Disordered" evidence="1">
    <location>
        <begin position="787"/>
        <end position="824"/>
    </location>
</feature>
<dbReference type="GeneID" id="113992909"/>
<organism evidence="4 5">
    <name type="scientific">Pipra filicauda</name>
    <name type="common">Wire-tailed manakin</name>
    <dbReference type="NCBI Taxonomy" id="649802"/>
    <lineage>
        <taxon>Eukaryota</taxon>
        <taxon>Metazoa</taxon>
        <taxon>Chordata</taxon>
        <taxon>Craniata</taxon>
        <taxon>Vertebrata</taxon>
        <taxon>Euteleostomi</taxon>
        <taxon>Archelosauria</taxon>
        <taxon>Archosauria</taxon>
        <taxon>Dinosauria</taxon>
        <taxon>Saurischia</taxon>
        <taxon>Theropoda</taxon>
        <taxon>Coelurosauria</taxon>
        <taxon>Aves</taxon>
        <taxon>Neognathae</taxon>
        <taxon>Neoaves</taxon>
        <taxon>Telluraves</taxon>
        <taxon>Australaves</taxon>
        <taxon>Passeriformes</taxon>
        <taxon>Pipridae</taxon>
        <taxon>Pipra</taxon>
    </lineage>
</organism>
<dbReference type="InterPro" id="IPR056901">
    <property type="entry name" value="CC142_N"/>
</dbReference>
<feature type="domain" description="Coiled-coil protein 142 C-terminal" evidence="2">
    <location>
        <begin position="485"/>
        <end position="788"/>
    </location>
</feature>
<dbReference type="PANTHER" id="PTHR21436:SF2">
    <property type="entry name" value="COILED-COIL DOMAIN-CONTAINING PROTEIN 142"/>
    <property type="match status" value="1"/>
</dbReference>
<gene>
    <name evidence="5" type="primary">CCDC142</name>
</gene>
<evidence type="ECO:0000259" key="2">
    <source>
        <dbReference type="Pfam" id="PF14923"/>
    </source>
</evidence>
<feature type="region of interest" description="Disordered" evidence="1">
    <location>
        <begin position="840"/>
        <end position="899"/>
    </location>
</feature>
<dbReference type="Pfam" id="PF14923">
    <property type="entry name" value="CCDC142"/>
    <property type="match status" value="1"/>
</dbReference>
<feature type="compositionally biased region" description="Low complexity" evidence="1">
    <location>
        <begin position="842"/>
        <end position="856"/>
    </location>
</feature>